<evidence type="ECO:0000256" key="1">
    <source>
        <dbReference type="ARBA" id="ARBA00001974"/>
    </source>
</evidence>
<sequence>MTRNDVDVLIVGSGPIGSTFARTISDLAPTLRILMVEGGPQITDPPGRHVKTLSDPAQLDQAQIASQGANSNKYEMRTPTANTAAEGGRPPVVARPGTYLLGGEEVEFTDDGMPAAAMSTNVGGMGAHWTCACPTLGDGERPDVLPRAEFDALFADAWRLLQVTQSAFESTSFGGAIRASLAQTLGDILPEGRGVQAMPLAVSVRDGNRYWTGTDIILDSIAERGHFELRAETLLLRVLHEDGNARGARLRDRRTGEEYEVSARVVVIAADSFRTPQLLFASGVRPPALGRYLNDHPQAIGLARVRDEMIPPEVRAHRVPGQLDGLSGVNWIPYSRDEFPYHVQVMQLDASPVPLDGLDEPVPGSLVGIGIFGCKELQADDRVAFDEHDLDADGLPVPRIHYTLTAADRATLEGMVRTIDKLAAGLGGLVAGRPPVILPSGSSLHYMGTTRMGATDDGTSVCDTNSAVWGTRNLYVGGNGVIPTPTAGNPTAASVALAIRSARHIVTELASRGSDTATAEHPALSDCR</sequence>
<dbReference type="Gene3D" id="3.30.410.40">
    <property type="match status" value="1"/>
</dbReference>
<dbReference type="AlphaFoldDB" id="A0A8J3ZDU0"/>
<keyword evidence="9" id="KW-1185">Reference proteome</keyword>
<dbReference type="InterPro" id="IPR007867">
    <property type="entry name" value="GMC_OxRtase_C"/>
</dbReference>
<comment type="cofactor">
    <cofactor evidence="1">
        <name>FAD</name>
        <dbReference type="ChEBI" id="CHEBI:57692"/>
    </cofactor>
</comment>
<feature type="domain" description="Glucose-methanol-choline oxidoreductase C-terminal" evidence="7">
    <location>
        <begin position="390"/>
        <end position="498"/>
    </location>
</feature>
<evidence type="ECO:0000256" key="3">
    <source>
        <dbReference type="ARBA" id="ARBA00022630"/>
    </source>
</evidence>
<keyword evidence="5" id="KW-0560">Oxidoreductase</keyword>
<evidence type="ECO:0000256" key="4">
    <source>
        <dbReference type="ARBA" id="ARBA00022827"/>
    </source>
</evidence>
<dbReference type="GO" id="GO:0016614">
    <property type="term" value="F:oxidoreductase activity, acting on CH-OH group of donors"/>
    <property type="evidence" value="ECO:0007669"/>
    <property type="project" value="InterPro"/>
</dbReference>
<comment type="similarity">
    <text evidence="2">Belongs to the GMC oxidoreductase family.</text>
</comment>
<dbReference type="EMBL" id="BOPG01000075">
    <property type="protein sequence ID" value="GIJ62162.1"/>
    <property type="molecule type" value="Genomic_DNA"/>
</dbReference>
<protein>
    <submittedName>
        <fullName evidence="8">Pyranose oxidase</fullName>
    </submittedName>
</protein>
<organism evidence="8 9">
    <name type="scientific">Virgisporangium aurantiacum</name>
    <dbReference type="NCBI Taxonomy" id="175570"/>
    <lineage>
        <taxon>Bacteria</taxon>
        <taxon>Bacillati</taxon>
        <taxon>Actinomycetota</taxon>
        <taxon>Actinomycetes</taxon>
        <taxon>Micromonosporales</taxon>
        <taxon>Micromonosporaceae</taxon>
        <taxon>Virgisporangium</taxon>
    </lineage>
</organism>
<reference evidence="8" key="1">
    <citation type="submission" date="2021-01" db="EMBL/GenBank/DDBJ databases">
        <title>Whole genome shotgun sequence of Virgisporangium aurantiacum NBRC 16421.</title>
        <authorList>
            <person name="Komaki H."/>
            <person name="Tamura T."/>
        </authorList>
    </citation>
    <scope>NUCLEOTIDE SEQUENCE</scope>
    <source>
        <strain evidence="8">NBRC 16421</strain>
    </source>
</reference>
<dbReference type="RefSeq" id="WP_204007621.1">
    <property type="nucleotide sequence ID" value="NZ_BOPG01000075.1"/>
</dbReference>
<proteinExistence type="inferred from homology"/>
<dbReference type="Gene3D" id="3.50.50.60">
    <property type="entry name" value="FAD/NAD(P)-binding domain"/>
    <property type="match status" value="3"/>
</dbReference>
<keyword evidence="4" id="KW-0274">FAD</keyword>
<dbReference type="SUPFAM" id="SSF51905">
    <property type="entry name" value="FAD/NAD(P)-binding domain"/>
    <property type="match status" value="1"/>
</dbReference>
<evidence type="ECO:0000313" key="8">
    <source>
        <dbReference type="EMBL" id="GIJ62162.1"/>
    </source>
</evidence>
<dbReference type="GO" id="GO:0050660">
    <property type="term" value="F:flavin adenine dinucleotide binding"/>
    <property type="evidence" value="ECO:0007669"/>
    <property type="project" value="InterPro"/>
</dbReference>
<dbReference type="PANTHER" id="PTHR42784:SF1">
    <property type="entry name" value="PYRANOSE 2-OXIDASE"/>
    <property type="match status" value="1"/>
</dbReference>
<evidence type="ECO:0000259" key="6">
    <source>
        <dbReference type="Pfam" id="PF00732"/>
    </source>
</evidence>
<evidence type="ECO:0000256" key="2">
    <source>
        <dbReference type="ARBA" id="ARBA00010790"/>
    </source>
</evidence>
<keyword evidence="3" id="KW-0285">Flavoprotein</keyword>
<dbReference type="SUPFAM" id="SSF54373">
    <property type="entry name" value="FAD-linked reductases, C-terminal domain"/>
    <property type="match status" value="1"/>
</dbReference>
<feature type="domain" description="Glucose-methanol-choline oxidoreductase N-terminal" evidence="6">
    <location>
        <begin position="199"/>
        <end position="297"/>
    </location>
</feature>
<gene>
    <name evidence="8" type="ORF">Vau01_096780</name>
</gene>
<dbReference type="Pfam" id="PF05199">
    <property type="entry name" value="GMC_oxred_C"/>
    <property type="match status" value="1"/>
</dbReference>
<accession>A0A8J3ZDU0</accession>
<comment type="caution">
    <text evidence="8">The sequence shown here is derived from an EMBL/GenBank/DDBJ whole genome shotgun (WGS) entry which is preliminary data.</text>
</comment>
<evidence type="ECO:0000259" key="7">
    <source>
        <dbReference type="Pfam" id="PF05199"/>
    </source>
</evidence>
<dbReference type="InterPro" id="IPR051473">
    <property type="entry name" value="P2Ox-like"/>
</dbReference>
<dbReference type="PANTHER" id="PTHR42784">
    <property type="entry name" value="PYRANOSE 2-OXIDASE"/>
    <property type="match status" value="1"/>
</dbReference>
<dbReference type="Pfam" id="PF00732">
    <property type="entry name" value="GMC_oxred_N"/>
    <property type="match status" value="1"/>
</dbReference>
<name>A0A8J3ZDU0_9ACTN</name>
<dbReference type="Proteomes" id="UP000612585">
    <property type="component" value="Unassembled WGS sequence"/>
</dbReference>
<dbReference type="InterPro" id="IPR036188">
    <property type="entry name" value="FAD/NAD-bd_sf"/>
</dbReference>
<evidence type="ECO:0000313" key="9">
    <source>
        <dbReference type="Proteomes" id="UP000612585"/>
    </source>
</evidence>
<dbReference type="InterPro" id="IPR000172">
    <property type="entry name" value="GMC_OxRdtase_N"/>
</dbReference>
<evidence type="ECO:0000256" key="5">
    <source>
        <dbReference type="ARBA" id="ARBA00023002"/>
    </source>
</evidence>